<name>A0A371EW75_MUCPR</name>
<dbReference type="STRING" id="157652.A0A371EW75"/>
<dbReference type="GO" id="GO:0004523">
    <property type="term" value="F:RNA-DNA hybrid ribonuclease activity"/>
    <property type="evidence" value="ECO:0007669"/>
    <property type="project" value="InterPro"/>
</dbReference>
<dbReference type="GO" id="GO:0003676">
    <property type="term" value="F:nucleic acid binding"/>
    <property type="evidence" value="ECO:0007669"/>
    <property type="project" value="InterPro"/>
</dbReference>
<dbReference type="OrthoDB" id="1730797at2759"/>
<evidence type="ECO:0000313" key="3">
    <source>
        <dbReference type="Proteomes" id="UP000257109"/>
    </source>
</evidence>
<comment type="caution">
    <text evidence="2">The sequence shown here is derived from an EMBL/GenBank/DDBJ whole genome shotgun (WGS) entry which is preliminary data.</text>
</comment>
<dbReference type="Pfam" id="PF13456">
    <property type="entry name" value="RVT_3"/>
    <property type="match status" value="1"/>
</dbReference>
<evidence type="ECO:0000259" key="1">
    <source>
        <dbReference type="PROSITE" id="PS50879"/>
    </source>
</evidence>
<dbReference type="PANTHER" id="PTHR48475">
    <property type="entry name" value="RIBONUCLEASE H"/>
    <property type="match status" value="1"/>
</dbReference>
<feature type="non-terminal residue" evidence="2">
    <location>
        <position position="1"/>
    </location>
</feature>
<dbReference type="AlphaFoldDB" id="A0A371EW75"/>
<accession>A0A371EW75</accession>
<feature type="domain" description="RNase H type-1" evidence="1">
    <location>
        <begin position="55"/>
        <end position="188"/>
    </location>
</feature>
<dbReference type="InterPro" id="IPR012337">
    <property type="entry name" value="RNaseH-like_sf"/>
</dbReference>
<dbReference type="SUPFAM" id="SSF53098">
    <property type="entry name" value="Ribonuclease H-like"/>
    <property type="match status" value="1"/>
</dbReference>
<evidence type="ECO:0000313" key="2">
    <source>
        <dbReference type="EMBL" id="RDX70254.1"/>
    </source>
</evidence>
<dbReference type="Gene3D" id="1.10.340.70">
    <property type="match status" value="1"/>
</dbReference>
<dbReference type="InterPro" id="IPR002156">
    <property type="entry name" value="RNaseH_domain"/>
</dbReference>
<organism evidence="2 3">
    <name type="scientific">Mucuna pruriens</name>
    <name type="common">Velvet bean</name>
    <name type="synonym">Dolichos pruriens</name>
    <dbReference type="NCBI Taxonomy" id="157652"/>
    <lineage>
        <taxon>Eukaryota</taxon>
        <taxon>Viridiplantae</taxon>
        <taxon>Streptophyta</taxon>
        <taxon>Embryophyta</taxon>
        <taxon>Tracheophyta</taxon>
        <taxon>Spermatophyta</taxon>
        <taxon>Magnoliopsida</taxon>
        <taxon>eudicotyledons</taxon>
        <taxon>Gunneridae</taxon>
        <taxon>Pentapetalae</taxon>
        <taxon>rosids</taxon>
        <taxon>fabids</taxon>
        <taxon>Fabales</taxon>
        <taxon>Fabaceae</taxon>
        <taxon>Papilionoideae</taxon>
        <taxon>50 kb inversion clade</taxon>
        <taxon>NPAAA clade</taxon>
        <taxon>indigoferoid/millettioid clade</taxon>
        <taxon>Phaseoleae</taxon>
        <taxon>Mucuna</taxon>
    </lineage>
</organism>
<dbReference type="CDD" id="cd09279">
    <property type="entry name" value="RNase_HI_like"/>
    <property type="match status" value="1"/>
</dbReference>
<dbReference type="EMBL" id="QJKJ01011778">
    <property type="protein sequence ID" value="RDX70254.1"/>
    <property type="molecule type" value="Genomic_DNA"/>
</dbReference>
<protein>
    <submittedName>
        <fullName evidence="2">RnhA</fullName>
    </submittedName>
</protein>
<gene>
    <name evidence="2" type="primary">rnhA</name>
    <name evidence="2" type="ORF">CR513_50521</name>
</gene>
<dbReference type="PROSITE" id="PS50879">
    <property type="entry name" value="RNASE_H_1"/>
    <property type="match status" value="1"/>
</dbReference>
<keyword evidence="3" id="KW-1185">Reference proteome</keyword>
<dbReference type="InterPro" id="IPR036397">
    <property type="entry name" value="RNaseH_sf"/>
</dbReference>
<reference evidence="2" key="1">
    <citation type="submission" date="2018-05" db="EMBL/GenBank/DDBJ databases">
        <title>Draft genome of Mucuna pruriens seed.</title>
        <authorList>
            <person name="Nnadi N.E."/>
            <person name="Vos R."/>
            <person name="Hasami M.H."/>
            <person name="Devisetty U.K."/>
            <person name="Aguiy J.C."/>
        </authorList>
    </citation>
    <scope>NUCLEOTIDE SEQUENCE [LARGE SCALE GENOMIC DNA]</scope>
    <source>
        <strain evidence="2">JCA_2017</strain>
    </source>
</reference>
<sequence length="272" mass="31301">MAFFEYDITYVSRNAIKGSALAEHLAYYPLTDPQPLCHEFPNEHIMVASKVEPQYKEEWTMWFDGASNVLRNGIGVVLASPRDQCFPFLAKLGFDCTNNMAEYEACAMGLIMALEHQVKRLRVYGDSTLVIYQLRGEWETRDAKLIPYRDYVKEIIGAFDAITFHHVPREKNQMDDALATLSAMVQGKYPEEASKNSKRTLRRLVVGYLLSGAVLYKRNMDMTFLRCVDHQEAERIIEEVHEGTFDAHANGHGLARKILRARYYWTKLESNC</sequence>
<dbReference type="PANTHER" id="PTHR48475:SF1">
    <property type="entry name" value="RNASE H TYPE-1 DOMAIN-CONTAINING PROTEIN"/>
    <property type="match status" value="1"/>
</dbReference>
<proteinExistence type="predicted"/>
<dbReference type="Gene3D" id="3.30.420.10">
    <property type="entry name" value="Ribonuclease H-like superfamily/Ribonuclease H"/>
    <property type="match status" value="1"/>
</dbReference>
<dbReference type="Proteomes" id="UP000257109">
    <property type="component" value="Unassembled WGS sequence"/>
</dbReference>